<dbReference type="GO" id="GO:0003700">
    <property type="term" value="F:DNA-binding transcription factor activity"/>
    <property type="evidence" value="ECO:0007669"/>
    <property type="project" value="InterPro"/>
</dbReference>
<dbReference type="RefSeq" id="WP_019047471.1">
    <property type="nucleotide sequence ID" value="NZ_BAFO02000032.1"/>
</dbReference>
<keyword evidence="1" id="KW-0238">DNA-binding</keyword>
<dbReference type="InterPro" id="IPR009061">
    <property type="entry name" value="DNA-bd_dom_put_sf"/>
</dbReference>
<dbReference type="EMBL" id="BAFO02000032">
    <property type="protein sequence ID" value="GAD85754.1"/>
    <property type="molecule type" value="Genomic_DNA"/>
</dbReference>
<dbReference type="eggNOG" id="COG0592">
    <property type="taxonomic scope" value="Bacteria"/>
</dbReference>
<dbReference type="Pfam" id="PF13411">
    <property type="entry name" value="MerR_1"/>
    <property type="match status" value="1"/>
</dbReference>
<evidence type="ECO:0000259" key="3">
    <source>
        <dbReference type="PROSITE" id="PS50937"/>
    </source>
</evidence>
<gene>
    <name evidence="4" type="ORF">NCAST_32_02370</name>
</gene>
<feature type="compositionally biased region" description="Polar residues" evidence="2">
    <location>
        <begin position="113"/>
        <end position="132"/>
    </location>
</feature>
<evidence type="ECO:0000256" key="1">
    <source>
        <dbReference type="ARBA" id="ARBA00023125"/>
    </source>
</evidence>
<dbReference type="PANTHER" id="PTHR30204">
    <property type="entry name" value="REDOX-CYCLING DRUG-SENSING TRANSCRIPTIONAL ACTIVATOR SOXR"/>
    <property type="match status" value="1"/>
</dbReference>
<proteinExistence type="predicted"/>
<dbReference type="PANTHER" id="PTHR30204:SF97">
    <property type="entry name" value="MERR FAMILY REGULATORY PROTEIN"/>
    <property type="match status" value="1"/>
</dbReference>
<dbReference type="SMART" id="SM00422">
    <property type="entry name" value="HTH_MERR"/>
    <property type="match status" value="1"/>
</dbReference>
<dbReference type="GO" id="GO:0008408">
    <property type="term" value="F:3'-5' exonuclease activity"/>
    <property type="evidence" value="ECO:0007669"/>
    <property type="project" value="InterPro"/>
</dbReference>
<dbReference type="SUPFAM" id="SSF46955">
    <property type="entry name" value="Putative DNA-binding domain"/>
    <property type="match status" value="1"/>
</dbReference>
<dbReference type="InterPro" id="IPR022637">
    <property type="entry name" value="DNA_polIII_beta_cen"/>
</dbReference>
<reference evidence="4 5" key="1">
    <citation type="journal article" date="2014" name="BMC Genomics">
        <title>Genome based analysis of type-I polyketide synthase and nonribosomal peptide synthetase gene clusters in seven strains of five representative Nocardia species.</title>
        <authorList>
            <person name="Komaki H."/>
            <person name="Ichikawa N."/>
            <person name="Hosoyama A."/>
            <person name="Takahashi-Nakaguchi A."/>
            <person name="Matsuzawa T."/>
            <person name="Suzuki K."/>
            <person name="Fujita N."/>
            <person name="Gonoi T."/>
        </authorList>
    </citation>
    <scope>NUCLEOTIDE SEQUENCE [LARGE SCALE GENOMIC DNA]</scope>
    <source>
        <strain evidence="4 5">NBRC 15531</strain>
    </source>
</reference>
<dbReference type="GO" id="GO:0009360">
    <property type="term" value="C:DNA polymerase III complex"/>
    <property type="evidence" value="ECO:0007669"/>
    <property type="project" value="InterPro"/>
</dbReference>
<dbReference type="InterPro" id="IPR046938">
    <property type="entry name" value="DNA_clamp_sf"/>
</dbReference>
<dbReference type="PROSITE" id="PS50937">
    <property type="entry name" value="HTH_MERR_2"/>
    <property type="match status" value="1"/>
</dbReference>
<dbReference type="Gene3D" id="3.10.150.10">
    <property type="entry name" value="DNA Polymerase III, subunit A, domain 2"/>
    <property type="match status" value="1"/>
</dbReference>
<dbReference type="OrthoDB" id="7849865at2"/>
<accession>U5EKY2</accession>
<sequence length="463" mass="47994">MSDSELLTIGAFARACGLSASALRFYADAGVLVPAVVDATTGYRYYAPDQAATARLVRSLRAVDMPLPAVVTVLTEPDPARRASLVDDHLHALDDHLDAIRSAADAARTAMRSGTTPAVPSATGTAPETDSPSGDRDHAPAAEPNTAARRDECVVRVRGPLLAAAIDQIAAATVLDPDLPVLNSIHLEARGEDLVLTATDRYRLATRTLRTTPAAAQTPTTDFDPATAGQAATLAAEDRPAADIAATVAADDSLGTATVGEAATLTSGDLRAADIAATASAADWGAAVPDWSATVDADDLRTAASWLRRTHTVRLRPGATHLELGADAAREDRRRCRISAEEFPDYRAMLAALPPVTTRVVLNRAAALAALEECAAPTITLVVDSAGVRLGVAPMGATAAGPPMTIHFAVITLYPAVAGAVGPDVMVDLLAPDLPARIRSADDGDLLTLAMPCRPDLPEETSR</sequence>
<dbReference type="eggNOG" id="COG0789">
    <property type="taxonomic scope" value="Bacteria"/>
</dbReference>
<dbReference type="Proteomes" id="UP000017048">
    <property type="component" value="Unassembled WGS sequence"/>
</dbReference>
<comment type="caution">
    <text evidence="4">The sequence shown here is derived from an EMBL/GenBank/DDBJ whole genome shotgun (WGS) entry which is preliminary data.</text>
</comment>
<dbReference type="SUPFAM" id="SSF55979">
    <property type="entry name" value="DNA clamp"/>
    <property type="match status" value="1"/>
</dbReference>
<dbReference type="InterPro" id="IPR047057">
    <property type="entry name" value="MerR_fam"/>
</dbReference>
<dbReference type="GO" id="GO:0003887">
    <property type="term" value="F:DNA-directed DNA polymerase activity"/>
    <property type="evidence" value="ECO:0007669"/>
    <property type="project" value="InterPro"/>
</dbReference>
<feature type="region of interest" description="Disordered" evidence="2">
    <location>
        <begin position="108"/>
        <end position="147"/>
    </location>
</feature>
<dbReference type="Gene3D" id="1.10.1660.10">
    <property type="match status" value="1"/>
</dbReference>
<dbReference type="GO" id="GO:0006260">
    <property type="term" value="P:DNA replication"/>
    <property type="evidence" value="ECO:0007669"/>
    <property type="project" value="InterPro"/>
</dbReference>
<dbReference type="Pfam" id="PF02767">
    <property type="entry name" value="DNA_pol3_beta_2"/>
    <property type="match status" value="1"/>
</dbReference>
<dbReference type="STRING" id="1824.SAMN05444423_10912"/>
<evidence type="ECO:0000256" key="2">
    <source>
        <dbReference type="SAM" id="MobiDB-lite"/>
    </source>
</evidence>
<dbReference type="GeneID" id="91519930"/>
<name>U5EKY2_NOCAS</name>
<dbReference type="InterPro" id="IPR000551">
    <property type="entry name" value="MerR-type_HTH_dom"/>
</dbReference>
<keyword evidence="5" id="KW-1185">Reference proteome</keyword>
<evidence type="ECO:0000313" key="5">
    <source>
        <dbReference type="Proteomes" id="UP000017048"/>
    </source>
</evidence>
<dbReference type="AlphaFoldDB" id="U5EKY2"/>
<organism evidence="4 5">
    <name type="scientific">Nocardia asteroides NBRC 15531</name>
    <dbReference type="NCBI Taxonomy" id="1110697"/>
    <lineage>
        <taxon>Bacteria</taxon>
        <taxon>Bacillati</taxon>
        <taxon>Actinomycetota</taxon>
        <taxon>Actinomycetes</taxon>
        <taxon>Mycobacteriales</taxon>
        <taxon>Nocardiaceae</taxon>
        <taxon>Nocardia</taxon>
    </lineage>
</organism>
<protein>
    <recommendedName>
        <fullName evidence="3">HTH merR-type domain-containing protein</fullName>
    </recommendedName>
</protein>
<dbReference type="GO" id="GO:0003677">
    <property type="term" value="F:DNA binding"/>
    <property type="evidence" value="ECO:0007669"/>
    <property type="project" value="UniProtKB-KW"/>
</dbReference>
<feature type="domain" description="HTH merR-type" evidence="3">
    <location>
        <begin position="6"/>
        <end position="76"/>
    </location>
</feature>
<evidence type="ECO:0000313" key="4">
    <source>
        <dbReference type="EMBL" id="GAD85754.1"/>
    </source>
</evidence>